<dbReference type="GO" id="GO:0022857">
    <property type="term" value="F:transmembrane transporter activity"/>
    <property type="evidence" value="ECO:0007669"/>
    <property type="project" value="InterPro"/>
</dbReference>
<evidence type="ECO:0000259" key="7">
    <source>
        <dbReference type="Pfam" id="PF00501"/>
    </source>
</evidence>
<keyword evidence="5" id="KW-0067">ATP-binding</keyword>
<dbReference type="Gene3D" id="1.20.1720.10">
    <property type="entry name" value="Multidrug resistance protein D"/>
    <property type="match status" value="1"/>
</dbReference>
<dbReference type="InterPro" id="IPR036259">
    <property type="entry name" value="MFS_trans_sf"/>
</dbReference>
<dbReference type="PANTHER" id="PTHR43272:SF83">
    <property type="entry name" value="ACYL-COA SYNTHETASE LONG-CHAIN, ISOFORM J"/>
    <property type="match status" value="1"/>
</dbReference>
<comment type="catalytic activity">
    <reaction evidence="6">
        <text>a long-chain fatty acid + ATP + CoA = a long-chain fatty acyl-CoA + AMP + diphosphate</text>
        <dbReference type="Rhea" id="RHEA:15421"/>
        <dbReference type="ChEBI" id="CHEBI:30616"/>
        <dbReference type="ChEBI" id="CHEBI:33019"/>
        <dbReference type="ChEBI" id="CHEBI:57287"/>
        <dbReference type="ChEBI" id="CHEBI:57560"/>
        <dbReference type="ChEBI" id="CHEBI:83139"/>
        <dbReference type="ChEBI" id="CHEBI:456215"/>
        <dbReference type="EC" id="6.2.1.3"/>
    </reaction>
</comment>
<comment type="subcellular location">
    <subcellularLocation>
        <location evidence="1">Membrane</location>
        <topology evidence="1">Multi-pass membrane protein</topology>
    </subcellularLocation>
</comment>
<reference evidence="8 9" key="1">
    <citation type="journal article" date="2020" name="ISME J.">
        <title>Uncovering the hidden diversity of litter-decomposition mechanisms in mushroom-forming fungi.</title>
        <authorList>
            <person name="Floudas D."/>
            <person name="Bentzer J."/>
            <person name="Ahren D."/>
            <person name="Johansson T."/>
            <person name="Persson P."/>
            <person name="Tunlid A."/>
        </authorList>
    </citation>
    <scope>NUCLEOTIDE SEQUENCE [LARGE SCALE GENOMIC DNA]</scope>
    <source>
        <strain evidence="8 9">CBS 146.42</strain>
    </source>
</reference>
<evidence type="ECO:0000256" key="4">
    <source>
        <dbReference type="ARBA" id="ARBA00022741"/>
    </source>
</evidence>
<gene>
    <name evidence="8" type="ORF">D9756_008824</name>
</gene>
<evidence type="ECO:0000256" key="1">
    <source>
        <dbReference type="ARBA" id="ARBA00004141"/>
    </source>
</evidence>
<dbReference type="InterPro" id="IPR011701">
    <property type="entry name" value="MFS"/>
</dbReference>
<comment type="similarity">
    <text evidence="2">Belongs to the ATP-dependent AMP-binding enzyme family.</text>
</comment>
<dbReference type="InterPro" id="IPR042099">
    <property type="entry name" value="ANL_N_sf"/>
</dbReference>
<dbReference type="GO" id="GO:0005886">
    <property type="term" value="C:plasma membrane"/>
    <property type="evidence" value="ECO:0007669"/>
    <property type="project" value="TreeGrafter"/>
</dbReference>
<evidence type="ECO:0000256" key="6">
    <source>
        <dbReference type="ARBA" id="ARBA00036813"/>
    </source>
</evidence>
<keyword evidence="9" id="KW-1185">Reference proteome</keyword>
<dbReference type="InterPro" id="IPR000873">
    <property type="entry name" value="AMP-dep_synth/lig_dom"/>
</dbReference>
<dbReference type="EMBL" id="JAACJO010000016">
    <property type="protein sequence ID" value="KAF5349567.1"/>
    <property type="molecule type" value="Genomic_DNA"/>
</dbReference>
<name>A0A8H5CZR9_9AGAR</name>
<dbReference type="PROSITE" id="PS00455">
    <property type="entry name" value="AMP_BINDING"/>
    <property type="match status" value="1"/>
</dbReference>
<organism evidence="8 9">
    <name type="scientific">Leucocoprinus leucothites</name>
    <dbReference type="NCBI Taxonomy" id="201217"/>
    <lineage>
        <taxon>Eukaryota</taxon>
        <taxon>Fungi</taxon>
        <taxon>Dikarya</taxon>
        <taxon>Basidiomycota</taxon>
        <taxon>Agaricomycotina</taxon>
        <taxon>Agaricomycetes</taxon>
        <taxon>Agaricomycetidae</taxon>
        <taxon>Agaricales</taxon>
        <taxon>Agaricineae</taxon>
        <taxon>Agaricaceae</taxon>
        <taxon>Leucocoprinus</taxon>
    </lineage>
</organism>
<dbReference type="SUPFAM" id="SSF103473">
    <property type="entry name" value="MFS general substrate transporter"/>
    <property type="match status" value="1"/>
</dbReference>
<dbReference type="AlphaFoldDB" id="A0A8H5CZR9"/>
<dbReference type="Gene3D" id="3.40.50.12780">
    <property type="entry name" value="N-terminal domain of ligase-like"/>
    <property type="match status" value="1"/>
</dbReference>
<keyword evidence="3" id="KW-0436">Ligase</keyword>
<keyword evidence="4" id="KW-0547">Nucleotide-binding</keyword>
<dbReference type="InterPro" id="IPR020845">
    <property type="entry name" value="AMP-binding_CS"/>
</dbReference>
<dbReference type="Pfam" id="PF00501">
    <property type="entry name" value="AMP-binding"/>
    <property type="match status" value="1"/>
</dbReference>
<dbReference type="GO" id="GO:0035336">
    <property type="term" value="P:long-chain fatty-acyl-CoA metabolic process"/>
    <property type="evidence" value="ECO:0007669"/>
    <property type="project" value="TreeGrafter"/>
</dbReference>
<accession>A0A8H5CZR9</accession>
<dbReference type="Pfam" id="PF07690">
    <property type="entry name" value="MFS_1"/>
    <property type="match status" value="1"/>
</dbReference>
<evidence type="ECO:0000313" key="8">
    <source>
        <dbReference type="EMBL" id="KAF5349567.1"/>
    </source>
</evidence>
<dbReference type="PANTHER" id="PTHR43272">
    <property type="entry name" value="LONG-CHAIN-FATTY-ACID--COA LIGASE"/>
    <property type="match status" value="1"/>
</dbReference>
<dbReference type="SUPFAM" id="SSF56801">
    <property type="entry name" value="Acetyl-CoA synthetase-like"/>
    <property type="match status" value="1"/>
</dbReference>
<sequence length="961" mass="105068">MACTSVEGQCISQGANTWLLEAWFLTSRSNLQEERPEVLALERRTCITSHVLVEWISTPPLPVHIKHHLWNHSSYNLLFCTMTKPKPLSLRPGYFGEGSVEVEPAKPGEGPVYRLAATSKELVARPIEGIDTTPDIVAYAAKKYDKTKALGWRDIIKIHEEQKEVKKTVDGKETTDTKTWKYFELSDYKYLDHVEFEAAVSQAGRALADLGLTSDHVFNIYASTCPNWQIISQGCALISTPIATAYDTLGESGLEHSLNEPESVGLFTNADLLPTVVKVLPRTPTVKFIIYDGEPEQELLDKIHSVRGDVKAIHIDNLLATGKDINVSTIQNRRPTPDTLACIMYTSGSTGTPKGVCLSHGNIIASIASIFVVYEPHLLPEDRYLAYLPLAHVLEYIVELVALLAGITIGYARSKTLNDSSVRNCKGDLAAFQPNIMFGVPSVWETIKKGIVGKVNASGTFSQKLFWGALAAKKANIPVLSKLADNFVFSSVKSATGGQLRFGMSGGAAISQDTQEFLHNTMMPFMQAYGMTESCGTVAILPPEFAQSGAIGLPAPSVEIKFLDVSEAGYSSQNKPPTGEICVRGPSITKGYFKRPDLNDDETVFTKDGWFRTGDVGQWNEDGTISLIDRVKNLIKLQHGEYIALEHLESIYKSCDLLSNICVYASTEAKQPLGIIVPHKHNLERALSSISPDIPTSTSLADLRNNKEVKAKILQECNALGKKNGLRQVELLCAVILDSEEWTPENGMATAAHKIQRSKIANKFKSEIDWLNSASGRSVFISGTFIPAIPQIARDLHVTGEDVRLAIGNKCLTSDGRRGVYLISQLISIVGSLGVAVSSNMPHLLFWRFLQCAGASSGMSVGAGVIGDIYKLEERGTGMGFFLATSHPGTRGIDKLRLTGDTKNSWKHVNPIRPAYLLRSTTVCTVGEHYHLNHNEAYVGACFLPSGLGNMVYVVLNALAR</sequence>
<dbReference type="Proteomes" id="UP000559027">
    <property type="component" value="Unassembled WGS sequence"/>
</dbReference>
<evidence type="ECO:0000256" key="3">
    <source>
        <dbReference type="ARBA" id="ARBA00022598"/>
    </source>
</evidence>
<dbReference type="OrthoDB" id="1700726at2759"/>
<feature type="domain" description="AMP-dependent synthetase/ligase" evidence="7">
    <location>
        <begin position="186"/>
        <end position="593"/>
    </location>
</feature>
<protein>
    <recommendedName>
        <fullName evidence="7">AMP-dependent synthetase/ligase domain-containing protein</fullName>
    </recommendedName>
</protein>
<dbReference type="GO" id="GO:0005811">
    <property type="term" value="C:lipid droplet"/>
    <property type="evidence" value="ECO:0007669"/>
    <property type="project" value="TreeGrafter"/>
</dbReference>
<proteinExistence type="inferred from homology"/>
<dbReference type="GO" id="GO:0005524">
    <property type="term" value="F:ATP binding"/>
    <property type="evidence" value="ECO:0007669"/>
    <property type="project" value="UniProtKB-KW"/>
</dbReference>
<evidence type="ECO:0000256" key="2">
    <source>
        <dbReference type="ARBA" id="ARBA00006432"/>
    </source>
</evidence>
<comment type="caution">
    <text evidence="8">The sequence shown here is derived from an EMBL/GenBank/DDBJ whole genome shotgun (WGS) entry which is preliminary data.</text>
</comment>
<dbReference type="GO" id="GO:0004467">
    <property type="term" value="F:long-chain fatty acid-CoA ligase activity"/>
    <property type="evidence" value="ECO:0007669"/>
    <property type="project" value="UniProtKB-EC"/>
</dbReference>
<dbReference type="GO" id="GO:0005783">
    <property type="term" value="C:endoplasmic reticulum"/>
    <property type="evidence" value="ECO:0007669"/>
    <property type="project" value="TreeGrafter"/>
</dbReference>
<evidence type="ECO:0000313" key="9">
    <source>
        <dbReference type="Proteomes" id="UP000559027"/>
    </source>
</evidence>
<evidence type="ECO:0000256" key="5">
    <source>
        <dbReference type="ARBA" id="ARBA00022840"/>
    </source>
</evidence>